<keyword evidence="5" id="KW-1185">Reference proteome</keyword>
<dbReference type="InterPro" id="IPR018466">
    <property type="entry name" value="Kre9/Knh1-like_N"/>
</dbReference>
<feature type="domain" description="Yeast cell wall synthesis Kre9/Knh1-like N-terminal" evidence="3">
    <location>
        <begin position="38"/>
        <end position="119"/>
    </location>
</feature>
<reference evidence="4 5" key="1">
    <citation type="submission" date="2014-04" db="EMBL/GenBank/DDBJ databases">
        <authorList>
            <consortium name="DOE Joint Genome Institute"/>
            <person name="Kuo A."/>
            <person name="Gay G."/>
            <person name="Dore J."/>
            <person name="Kohler A."/>
            <person name="Nagy L.G."/>
            <person name="Floudas D."/>
            <person name="Copeland A."/>
            <person name="Barry K.W."/>
            <person name="Cichocki N."/>
            <person name="Veneault-Fourrey C."/>
            <person name="LaButti K."/>
            <person name="Lindquist E.A."/>
            <person name="Lipzen A."/>
            <person name="Lundell T."/>
            <person name="Morin E."/>
            <person name="Murat C."/>
            <person name="Sun H."/>
            <person name="Tunlid A."/>
            <person name="Henrissat B."/>
            <person name="Grigoriev I.V."/>
            <person name="Hibbett D.S."/>
            <person name="Martin F."/>
            <person name="Nordberg H.P."/>
            <person name="Cantor M.N."/>
            <person name="Hua S.X."/>
        </authorList>
    </citation>
    <scope>NUCLEOTIDE SEQUENCE [LARGE SCALE GENOMIC DNA]</scope>
    <source>
        <strain evidence="5">h7</strain>
    </source>
</reference>
<accession>A0A0C2XDA6</accession>
<evidence type="ECO:0000256" key="1">
    <source>
        <dbReference type="ARBA" id="ARBA00022729"/>
    </source>
</evidence>
<gene>
    <name evidence="4" type="ORF">M413DRAFT_324580</name>
</gene>
<dbReference type="AlphaFoldDB" id="A0A0C2XDA6"/>
<reference evidence="5" key="2">
    <citation type="submission" date="2015-01" db="EMBL/GenBank/DDBJ databases">
        <title>Evolutionary Origins and Diversification of the Mycorrhizal Mutualists.</title>
        <authorList>
            <consortium name="DOE Joint Genome Institute"/>
            <consortium name="Mycorrhizal Genomics Consortium"/>
            <person name="Kohler A."/>
            <person name="Kuo A."/>
            <person name="Nagy L.G."/>
            <person name="Floudas D."/>
            <person name="Copeland A."/>
            <person name="Barry K.W."/>
            <person name="Cichocki N."/>
            <person name="Veneault-Fourrey C."/>
            <person name="LaButti K."/>
            <person name="Lindquist E.A."/>
            <person name="Lipzen A."/>
            <person name="Lundell T."/>
            <person name="Morin E."/>
            <person name="Murat C."/>
            <person name="Riley R."/>
            <person name="Ohm R."/>
            <person name="Sun H."/>
            <person name="Tunlid A."/>
            <person name="Henrissat B."/>
            <person name="Grigoriev I.V."/>
            <person name="Hibbett D.S."/>
            <person name="Martin F."/>
        </authorList>
    </citation>
    <scope>NUCLEOTIDE SEQUENCE [LARGE SCALE GENOMIC DNA]</scope>
    <source>
        <strain evidence="5">h7</strain>
    </source>
</reference>
<sequence>MKFIFASIFPILAFVSLVAGAPVHLVGRDVFVPPVILPNHKSVWKVGTTQTVTWNVTNPPKQITNTNAMIVLVTDGRLDIEHPLATGINVLKGTAQVVVPKVAPGKNYQILVFGDSGNTGEFFEIVN</sequence>
<dbReference type="Proteomes" id="UP000053424">
    <property type="component" value="Unassembled WGS sequence"/>
</dbReference>
<feature type="signal peptide" evidence="2">
    <location>
        <begin position="1"/>
        <end position="20"/>
    </location>
</feature>
<evidence type="ECO:0000313" key="4">
    <source>
        <dbReference type="EMBL" id="KIM35888.1"/>
    </source>
</evidence>
<protein>
    <recommendedName>
        <fullName evidence="3">Yeast cell wall synthesis Kre9/Knh1-like N-terminal domain-containing protein</fullName>
    </recommendedName>
</protein>
<proteinExistence type="predicted"/>
<feature type="chain" id="PRO_5002158845" description="Yeast cell wall synthesis Kre9/Knh1-like N-terminal domain-containing protein" evidence="2">
    <location>
        <begin position="21"/>
        <end position="127"/>
    </location>
</feature>
<dbReference type="HOGENOM" id="CLU_083660_2_1_1"/>
<keyword evidence="1 2" id="KW-0732">Signal</keyword>
<dbReference type="OrthoDB" id="2317741at2759"/>
<evidence type="ECO:0000259" key="3">
    <source>
        <dbReference type="Pfam" id="PF10342"/>
    </source>
</evidence>
<organism evidence="4 5">
    <name type="scientific">Hebeloma cylindrosporum</name>
    <dbReference type="NCBI Taxonomy" id="76867"/>
    <lineage>
        <taxon>Eukaryota</taxon>
        <taxon>Fungi</taxon>
        <taxon>Dikarya</taxon>
        <taxon>Basidiomycota</taxon>
        <taxon>Agaricomycotina</taxon>
        <taxon>Agaricomycetes</taxon>
        <taxon>Agaricomycetidae</taxon>
        <taxon>Agaricales</taxon>
        <taxon>Agaricineae</taxon>
        <taxon>Hymenogastraceae</taxon>
        <taxon>Hebeloma</taxon>
    </lineage>
</organism>
<name>A0A0C2XDA6_HEBCY</name>
<evidence type="ECO:0000256" key="2">
    <source>
        <dbReference type="SAM" id="SignalP"/>
    </source>
</evidence>
<evidence type="ECO:0000313" key="5">
    <source>
        <dbReference type="Proteomes" id="UP000053424"/>
    </source>
</evidence>
<dbReference type="Pfam" id="PF10342">
    <property type="entry name" value="Kre9_KNH"/>
    <property type="match status" value="1"/>
</dbReference>
<dbReference type="EMBL" id="KN831812">
    <property type="protein sequence ID" value="KIM35888.1"/>
    <property type="molecule type" value="Genomic_DNA"/>
</dbReference>